<keyword evidence="4" id="KW-1185">Reference proteome</keyword>
<evidence type="ECO:0000313" key="3">
    <source>
        <dbReference type="EMBL" id="KZV23057.1"/>
    </source>
</evidence>
<reference evidence="2" key="2">
    <citation type="submission" date="2016-02" db="EMBL/GenBank/DDBJ databases">
        <authorList>
            <person name="Alioto T."/>
            <person name="Alioto T."/>
        </authorList>
    </citation>
    <scope>NUCLEOTIDE SEQUENCE</scope>
</reference>
<dbReference type="EMBL" id="KV013962">
    <property type="protein sequence ID" value="KZV23057.1"/>
    <property type="molecule type" value="Genomic_DNA"/>
</dbReference>
<sequence length="128" mass="13623">MHTQPRASRDAGRNDCSDPKAPVRPELRLTQRALEALMEETAARAATASVNHFVASHQYITTSSSGSFTRDSSVKQAEEDGNLPTEGVIAVVTGGPACGDLNNAKKALVQPQGEAMWLTCTSPIKCLK</sequence>
<dbReference type="EMBL" id="KV022900">
    <property type="protein sequence ID" value="KZV14011.1"/>
    <property type="molecule type" value="Genomic_DNA"/>
</dbReference>
<feature type="region of interest" description="Disordered" evidence="1">
    <location>
        <begin position="1"/>
        <end position="27"/>
    </location>
</feature>
<proteinExistence type="predicted"/>
<protein>
    <submittedName>
        <fullName evidence="2">Uncharacterized protein</fullName>
    </submittedName>
</protein>
<evidence type="ECO:0000313" key="2">
    <source>
        <dbReference type="EMBL" id="KZV14011.1"/>
    </source>
</evidence>
<dbReference type="AlphaFoldDB" id="A0A2Z6ZY70"/>
<organism evidence="2 4">
    <name type="scientific">Dorcoceras hygrometricum</name>
    <dbReference type="NCBI Taxonomy" id="472368"/>
    <lineage>
        <taxon>Eukaryota</taxon>
        <taxon>Viridiplantae</taxon>
        <taxon>Streptophyta</taxon>
        <taxon>Embryophyta</taxon>
        <taxon>Tracheophyta</taxon>
        <taxon>Spermatophyta</taxon>
        <taxon>Magnoliopsida</taxon>
        <taxon>eudicotyledons</taxon>
        <taxon>Gunneridae</taxon>
        <taxon>Pentapetalae</taxon>
        <taxon>asterids</taxon>
        <taxon>lamiids</taxon>
        <taxon>Lamiales</taxon>
        <taxon>Gesneriaceae</taxon>
        <taxon>Didymocarpoideae</taxon>
        <taxon>Trichosporeae</taxon>
        <taxon>Loxocarpinae</taxon>
        <taxon>Dorcoceras</taxon>
    </lineage>
</organism>
<dbReference type="Proteomes" id="UP000250235">
    <property type="component" value="Unassembled WGS sequence"/>
</dbReference>
<evidence type="ECO:0000313" key="4">
    <source>
        <dbReference type="Proteomes" id="UP000250235"/>
    </source>
</evidence>
<feature type="compositionally biased region" description="Basic and acidic residues" evidence="1">
    <location>
        <begin position="7"/>
        <end position="27"/>
    </location>
</feature>
<accession>A0A2Z6ZY70</accession>
<evidence type="ECO:0000256" key="1">
    <source>
        <dbReference type="SAM" id="MobiDB-lite"/>
    </source>
</evidence>
<gene>
    <name evidence="3" type="ORF">F511_08738</name>
    <name evidence="2" type="ORF">F511_44621</name>
</gene>
<name>A0A2Z6ZY70_9LAMI</name>
<reference evidence="2 4" key="1">
    <citation type="journal article" date="2015" name="Proc. Natl. Acad. Sci. U.S.A.">
        <title>The resurrection genome of Boea hygrometrica: A blueprint for survival of dehydration.</title>
        <authorList>
            <person name="Xiao L."/>
            <person name="Yang G."/>
            <person name="Zhang L."/>
            <person name="Yang X."/>
            <person name="Zhao S."/>
            <person name="Ji Z."/>
            <person name="Zhou Q."/>
            <person name="Hu M."/>
            <person name="Wang Y."/>
            <person name="Chen M."/>
            <person name="Xu Y."/>
            <person name="Jin H."/>
            <person name="Xiao X."/>
            <person name="Hu G."/>
            <person name="Bao F."/>
            <person name="Hu Y."/>
            <person name="Wan P."/>
            <person name="Li L."/>
            <person name="Deng X."/>
            <person name="Kuang T."/>
            <person name="Xiang C."/>
            <person name="Zhu J.K."/>
            <person name="Oliver M.J."/>
            <person name="He Y."/>
        </authorList>
    </citation>
    <scope>NUCLEOTIDE SEQUENCE [LARGE SCALE GENOMIC DNA]</scope>
    <source>
        <strain evidence="4">cv. XS01</strain>
    </source>
</reference>